<dbReference type="EMBL" id="RKRE01000001">
    <property type="protein sequence ID" value="RPF49484.1"/>
    <property type="molecule type" value="Genomic_DNA"/>
</dbReference>
<name>A0A3N5AWX3_9THEO</name>
<dbReference type="AlphaFoldDB" id="A0A3N5AWX3"/>
<accession>A0A3N5AWX3</accession>
<comment type="caution">
    <text evidence="1">The sequence shown here is derived from an EMBL/GenBank/DDBJ whole genome shotgun (WGS) entry which is preliminary data.</text>
</comment>
<proteinExistence type="predicted"/>
<gene>
    <name evidence="1" type="ORF">EDD75_0300</name>
</gene>
<dbReference type="Proteomes" id="UP000282654">
    <property type="component" value="Unassembled WGS sequence"/>
</dbReference>
<evidence type="ECO:0000313" key="1">
    <source>
        <dbReference type="EMBL" id="RPF49484.1"/>
    </source>
</evidence>
<reference evidence="1 2" key="1">
    <citation type="submission" date="2018-11" db="EMBL/GenBank/DDBJ databases">
        <title>Genomic Encyclopedia of Type Strains, Phase IV (KMG-IV): sequencing the most valuable type-strain genomes for metagenomic binning, comparative biology and taxonomic classification.</title>
        <authorList>
            <person name="Goeker M."/>
        </authorList>
    </citation>
    <scope>NUCLEOTIDE SEQUENCE [LARGE SCALE GENOMIC DNA]</scope>
    <source>
        <strain evidence="1 2">DSM 102936</strain>
    </source>
</reference>
<evidence type="ECO:0000313" key="2">
    <source>
        <dbReference type="Proteomes" id="UP000282654"/>
    </source>
</evidence>
<dbReference type="RefSeq" id="WP_123926991.1">
    <property type="nucleotide sequence ID" value="NZ_RKRE01000001.1"/>
</dbReference>
<keyword evidence="2" id="KW-1185">Reference proteome</keyword>
<organism evidence="1 2">
    <name type="scientific">Thermodesulfitimonas autotrophica</name>
    <dbReference type="NCBI Taxonomy" id="1894989"/>
    <lineage>
        <taxon>Bacteria</taxon>
        <taxon>Bacillati</taxon>
        <taxon>Bacillota</taxon>
        <taxon>Clostridia</taxon>
        <taxon>Thermoanaerobacterales</taxon>
        <taxon>Thermoanaerobacteraceae</taxon>
        <taxon>Thermodesulfitimonas</taxon>
    </lineage>
</organism>
<sequence length="63" mass="6743">MKLENLARLWRQTDAGCGVGDVVELLRLLKAVAVELATACPDHPTAQAVLSAAGKQAAQRRLF</sequence>
<protein>
    <submittedName>
        <fullName evidence="1">Uncharacterized protein</fullName>
    </submittedName>
</protein>